<keyword evidence="3" id="KW-1185">Reference proteome</keyword>
<dbReference type="Pfam" id="PF00067">
    <property type="entry name" value="p450"/>
    <property type="match status" value="1"/>
</dbReference>
<dbReference type="GO" id="GO:0004497">
    <property type="term" value="F:monooxygenase activity"/>
    <property type="evidence" value="ECO:0007669"/>
    <property type="project" value="InterPro"/>
</dbReference>
<evidence type="ECO:0000313" key="3">
    <source>
        <dbReference type="Proteomes" id="UP000244855"/>
    </source>
</evidence>
<proteinExistence type="predicted"/>
<sequence>MGALIVLAIVSFFGYLLAITIHNLYFHPLAHLPGPFLCRVSVLPSFYHAVKQDRHVWLWRQFQLYGRKFRAAPNLVVFNSPDAYNSIHSHKANVKRSKFYDVWSRNADDVNALMTSDVEIHARKRRLLNLAFTDHSVKAAGPFIAKHIDRCNEILADSAKQNDDGWSSPRDITMWSKHLVFDILMDLCFGATMNTKEPGDSPLKKVPLAIDDFVSHNYPITKIPFFDLLAWLKPRGLDPLLEFVIPRTIKDHYAFVEDMVTKRLEEQRKRETEKTPIEREDMLHFLCTAKDPDTGKPAFGFTELLSEANLLIMAGSDSTSITISALFFYLTHNRRVYLKLVKEIKETFASPEDIVHGPKLMTDCKYLRACIDEALRLAPPVPSELPREVLPGGTTIAGEHYPGGVIVGTPHWAMGRNEEQYGDAYTFRPERFIVSDELDSLNTEEDVRMLKRGLHTFLKGPGDCVGQKLAMLQMCIVVARTLWRMDVRLAPGTDVGAGNEGLGWGQRDPRQYVVGDAYIALHKGPVVQFRVRQD</sequence>
<dbReference type="PRINTS" id="PR00385">
    <property type="entry name" value="P450"/>
</dbReference>
<evidence type="ECO:0000256" key="1">
    <source>
        <dbReference type="PIRSR" id="PIRSR602401-1"/>
    </source>
</evidence>
<gene>
    <name evidence="2" type="ORF">DM02DRAFT_672044</name>
</gene>
<dbReference type="PANTHER" id="PTHR24305:SF226">
    <property type="entry name" value="CYTOCHROME P450 MONOOXYGENASE"/>
    <property type="match status" value="1"/>
</dbReference>
<organism evidence="2 3">
    <name type="scientific">Periconia macrospinosa</name>
    <dbReference type="NCBI Taxonomy" id="97972"/>
    <lineage>
        <taxon>Eukaryota</taxon>
        <taxon>Fungi</taxon>
        <taxon>Dikarya</taxon>
        <taxon>Ascomycota</taxon>
        <taxon>Pezizomycotina</taxon>
        <taxon>Dothideomycetes</taxon>
        <taxon>Pleosporomycetidae</taxon>
        <taxon>Pleosporales</taxon>
        <taxon>Massarineae</taxon>
        <taxon>Periconiaceae</taxon>
        <taxon>Periconia</taxon>
    </lineage>
</organism>
<reference evidence="2 3" key="1">
    <citation type="journal article" date="2018" name="Sci. Rep.">
        <title>Comparative genomics provides insights into the lifestyle and reveals functional heterogeneity of dark septate endophytic fungi.</title>
        <authorList>
            <person name="Knapp D.G."/>
            <person name="Nemeth J.B."/>
            <person name="Barry K."/>
            <person name="Hainaut M."/>
            <person name="Henrissat B."/>
            <person name="Johnson J."/>
            <person name="Kuo A."/>
            <person name="Lim J.H.P."/>
            <person name="Lipzen A."/>
            <person name="Nolan M."/>
            <person name="Ohm R.A."/>
            <person name="Tamas L."/>
            <person name="Grigoriev I.V."/>
            <person name="Spatafora J.W."/>
            <person name="Nagy L.G."/>
            <person name="Kovacs G.M."/>
        </authorList>
    </citation>
    <scope>NUCLEOTIDE SEQUENCE [LARGE SCALE GENOMIC DNA]</scope>
    <source>
        <strain evidence="2 3">DSE2036</strain>
    </source>
</reference>
<keyword evidence="1" id="KW-0408">Iron</keyword>
<dbReference type="EMBL" id="KZ805374">
    <property type="protein sequence ID" value="PVI00424.1"/>
    <property type="molecule type" value="Genomic_DNA"/>
</dbReference>
<feature type="binding site" description="axial binding residue" evidence="1">
    <location>
        <position position="464"/>
    </location>
    <ligand>
        <name>heme</name>
        <dbReference type="ChEBI" id="CHEBI:30413"/>
    </ligand>
    <ligandPart>
        <name>Fe</name>
        <dbReference type="ChEBI" id="CHEBI:18248"/>
    </ligandPart>
</feature>
<dbReference type="AlphaFoldDB" id="A0A2V1DT37"/>
<dbReference type="InterPro" id="IPR036396">
    <property type="entry name" value="Cyt_P450_sf"/>
</dbReference>
<evidence type="ECO:0000313" key="2">
    <source>
        <dbReference type="EMBL" id="PVI00424.1"/>
    </source>
</evidence>
<accession>A0A2V1DT37</accession>
<dbReference type="PRINTS" id="PR00463">
    <property type="entry name" value="EP450I"/>
</dbReference>
<dbReference type="Proteomes" id="UP000244855">
    <property type="component" value="Unassembled WGS sequence"/>
</dbReference>
<dbReference type="OrthoDB" id="1470350at2759"/>
<protein>
    <submittedName>
        <fullName evidence="2">Cytochrome P450</fullName>
    </submittedName>
</protein>
<dbReference type="SUPFAM" id="SSF48264">
    <property type="entry name" value="Cytochrome P450"/>
    <property type="match status" value="1"/>
</dbReference>
<keyword evidence="1" id="KW-0349">Heme</keyword>
<dbReference type="STRING" id="97972.A0A2V1DT37"/>
<dbReference type="GO" id="GO:0020037">
    <property type="term" value="F:heme binding"/>
    <property type="evidence" value="ECO:0007669"/>
    <property type="project" value="InterPro"/>
</dbReference>
<dbReference type="InterPro" id="IPR002401">
    <property type="entry name" value="Cyt_P450_E_grp-I"/>
</dbReference>
<dbReference type="GO" id="GO:0005506">
    <property type="term" value="F:iron ion binding"/>
    <property type="evidence" value="ECO:0007669"/>
    <property type="project" value="InterPro"/>
</dbReference>
<dbReference type="CDD" id="cd11061">
    <property type="entry name" value="CYP67-like"/>
    <property type="match status" value="1"/>
</dbReference>
<dbReference type="Gene3D" id="1.10.630.10">
    <property type="entry name" value="Cytochrome P450"/>
    <property type="match status" value="1"/>
</dbReference>
<comment type="cofactor">
    <cofactor evidence="1">
        <name>heme</name>
        <dbReference type="ChEBI" id="CHEBI:30413"/>
    </cofactor>
</comment>
<dbReference type="GO" id="GO:0016705">
    <property type="term" value="F:oxidoreductase activity, acting on paired donors, with incorporation or reduction of molecular oxygen"/>
    <property type="evidence" value="ECO:0007669"/>
    <property type="project" value="InterPro"/>
</dbReference>
<name>A0A2V1DT37_9PLEO</name>
<keyword evidence="1" id="KW-0479">Metal-binding</keyword>
<dbReference type="InterPro" id="IPR001128">
    <property type="entry name" value="Cyt_P450"/>
</dbReference>
<dbReference type="PANTHER" id="PTHR24305">
    <property type="entry name" value="CYTOCHROME P450"/>
    <property type="match status" value="1"/>
</dbReference>
<dbReference type="InterPro" id="IPR050121">
    <property type="entry name" value="Cytochrome_P450_monoxygenase"/>
</dbReference>